<protein>
    <submittedName>
        <fullName evidence="1">Uncharacterized protein</fullName>
    </submittedName>
</protein>
<organism evidence="1 2">
    <name type="scientific">Halochromatium salexigens</name>
    <name type="common">Chromatium salexigens</name>
    <dbReference type="NCBI Taxonomy" id="49447"/>
    <lineage>
        <taxon>Bacteria</taxon>
        <taxon>Pseudomonadati</taxon>
        <taxon>Pseudomonadota</taxon>
        <taxon>Gammaproteobacteria</taxon>
        <taxon>Chromatiales</taxon>
        <taxon>Chromatiaceae</taxon>
        <taxon>Halochromatium</taxon>
    </lineage>
</organism>
<gene>
    <name evidence="1" type="ORF">CCR82_05825</name>
</gene>
<dbReference type="Gene3D" id="3.10.450.530">
    <property type="entry name" value="Ribonuclease toxin, BrnT, of type II toxin-antitoxin system"/>
    <property type="match status" value="1"/>
</dbReference>
<name>A0AAJ0UEN1_HALSE</name>
<evidence type="ECO:0000313" key="2">
    <source>
        <dbReference type="Proteomes" id="UP001296967"/>
    </source>
</evidence>
<dbReference type="Pfam" id="PF04365">
    <property type="entry name" value="BrnT_toxin"/>
    <property type="match status" value="1"/>
</dbReference>
<dbReference type="AlphaFoldDB" id="A0AAJ0UEN1"/>
<proteinExistence type="predicted"/>
<comment type="caution">
    <text evidence="1">The sequence shown here is derived from an EMBL/GenBank/DDBJ whole genome shotgun (WGS) entry which is preliminary data.</text>
</comment>
<dbReference type="InterPro" id="IPR007460">
    <property type="entry name" value="BrnT_toxin"/>
</dbReference>
<dbReference type="EMBL" id="NHSF01000038">
    <property type="protein sequence ID" value="MBK5930055.1"/>
    <property type="molecule type" value="Genomic_DNA"/>
</dbReference>
<reference evidence="1" key="1">
    <citation type="submission" date="2017-05" db="EMBL/GenBank/DDBJ databases">
        <authorList>
            <person name="Imhoff J.F."/>
            <person name="Rahn T."/>
            <person name="Kuenzel S."/>
            <person name="Neulinger S.C."/>
        </authorList>
    </citation>
    <scope>NUCLEOTIDE SEQUENCE</scope>
    <source>
        <strain evidence="1">DSM 4395</strain>
    </source>
</reference>
<reference evidence="1" key="2">
    <citation type="journal article" date="2020" name="Microorganisms">
        <title>Osmotic Adaptation and Compatible Solute Biosynthesis of Phototrophic Bacteria as Revealed from Genome Analyses.</title>
        <authorList>
            <person name="Imhoff J.F."/>
            <person name="Rahn T."/>
            <person name="Kunzel S."/>
            <person name="Keller A."/>
            <person name="Neulinger S.C."/>
        </authorList>
    </citation>
    <scope>NUCLEOTIDE SEQUENCE</scope>
    <source>
        <strain evidence="1">DSM 4395</strain>
    </source>
</reference>
<evidence type="ECO:0000313" key="1">
    <source>
        <dbReference type="EMBL" id="MBK5930055.1"/>
    </source>
</evidence>
<dbReference type="Proteomes" id="UP001296967">
    <property type="component" value="Unassembled WGS sequence"/>
</dbReference>
<dbReference type="RefSeq" id="WP_201244474.1">
    <property type="nucleotide sequence ID" value="NZ_NHSF01000038.1"/>
</dbReference>
<dbReference type="InterPro" id="IPR038573">
    <property type="entry name" value="BrnT_sf"/>
</dbReference>
<accession>A0AAJ0UEN1</accession>
<sequence length="64" mass="7656">MMKRPGVNRQKHGIDLAEIEAVFYDPYAITIEDLEHDEERFVTIGQNHLERQHYEREAHHARTL</sequence>
<keyword evidence="2" id="KW-1185">Reference proteome</keyword>